<dbReference type="PANTHER" id="PTHR35317">
    <property type="entry name" value="OS04G0629600 PROTEIN"/>
    <property type="match status" value="1"/>
</dbReference>
<evidence type="ECO:0000313" key="2">
    <source>
        <dbReference type="Proteomes" id="UP001418222"/>
    </source>
</evidence>
<dbReference type="EMBL" id="JBBWWQ010000020">
    <property type="protein sequence ID" value="KAK8916431.1"/>
    <property type="molecule type" value="Genomic_DNA"/>
</dbReference>
<accession>A0AAP0AVD9</accession>
<name>A0AAP0AVD9_9ASPA</name>
<dbReference type="Proteomes" id="UP001418222">
    <property type="component" value="Unassembled WGS sequence"/>
</dbReference>
<evidence type="ECO:0000313" key="1">
    <source>
        <dbReference type="EMBL" id="KAK8916431.1"/>
    </source>
</evidence>
<organism evidence="1 2">
    <name type="scientific">Platanthera zijinensis</name>
    <dbReference type="NCBI Taxonomy" id="2320716"/>
    <lineage>
        <taxon>Eukaryota</taxon>
        <taxon>Viridiplantae</taxon>
        <taxon>Streptophyta</taxon>
        <taxon>Embryophyta</taxon>
        <taxon>Tracheophyta</taxon>
        <taxon>Spermatophyta</taxon>
        <taxon>Magnoliopsida</taxon>
        <taxon>Liliopsida</taxon>
        <taxon>Asparagales</taxon>
        <taxon>Orchidaceae</taxon>
        <taxon>Orchidoideae</taxon>
        <taxon>Orchideae</taxon>
        <taxon>Orchidinae</taxon>
        <taxon>Platanthera</taxon>
    </lineage>
</organism>
<protein>
    <submittedName>
        <fullName evidence="1">Uncharacterized protein</fullName>
    </submittedName>
</protein>
<dbReference type="Pfam" id="PF14223">
    <property type="entry name" value="Retrotran_gag_2"/>
    <property type="match status" value="1"/>
</dbReference>
<reference evidence="1 2" key="1">
    <citation type="journal article" date="2022" name="Nat. Plants">
        <title>Genomes of leafy and leafless Platanthera orchids illuminate the evolution of mycoheterotrophy.</title>
        <authorList>
            <person name="Li M.H."/>
            <person name="Liu K.W."/>
            <person name="Li Z."/>
            <person name="Lu H.C."/>
            <person name="Ye Q.L."/>
            <person name="Zhang D."/>
            <person name="Wang J.Y."/>
            <person name="Li Y.F."/>
            <person name="Zhong Z.M."/>
            <person name="Liu X."/>
            <person name="Yu X."/>
            <person name="Liu D.K."/>
            <person name="Tu X.D."/>
            <person name="Liu B."/>
            <person name="Hao Y."/>
            <person name="Liao X.Y."/>
            <person name="Jiang Y.T."/>
            <person name="Sun W.H."/>
            <person name="Chen J."/>
            <person name="Chen Y.Q."/>
            <person name="Ai Y."/>
            <person name="Zhai J.W."/>
            <person name="Wu S.S."/>
            <person name="Zhou Z."/>
            <person name="Hsiao Y.Y."/>
            <person name="Wu W.L."/>
            <person name="Chen Y.Y."/>
            <person name="Lin Y.F."/>
            <person name="Hsu J.L."/>
            <person name="Li C.Y."/>
            <person name="Wang Z.W."/>
            <person name="Zhao X."/>
            <person name="Zhong W.Y."/>
            <person name="Ma X.K."/>
            <person name="Ma L."/>
            <person name="Huang J."/>
            <person name="Chen G.Z."/>
            <person name="Huang M.Z."/>
            <person name="Huang L."/>
            <person name="Peng D.H."/>
            <person name="Luo Y.B."/>
            <person name="Zou S.Q."/>
            <person name="Chen S.P."/>
            <person name="Lan S."/>
            <person name="Tsai W.C."/>
            <person name="Van de Peer Y."/>
            <person name="Liu Z.J."/>
        </authorList>
    </citation>
    <scope>NUCLEOTIDE SEQUENCE [LARGE SCALE GENOMIC DNA]</scope>
    <source>
        <strain evidence="1">Lor287</strain>
    </source>
</reference>
<dbReference type="PANTHER" id="PTHR35317:SF35">
    <property type="entry name" value="DUF4219 DOMAIN-CONTAINING PROTEIN"/>
    <property type="match status" value="1"/>
</dbReference>
<keyword evidence="2" id="KW-1185">Reference proteome</keyword>
<comment type="caution">
    <text evidence="1">The sequence shown here is derived from an EMBL/GenBank/DDBJ whole genome shotgun (WGS) entry which is preliminary data.</text>
</comment>
<proteinExistence type="predicted"/>
<sequence>MGTCGAMPSASNFAFLHRVMAVSMARRSFGFLPSSACRPPEYFLLHPVNEQVVLISNLSITSSMVIFIFHNGMAVYWSPTPPAATTATTSTNLSAVPPSDYNDVYKKAKIADAKAMNILAQTMSDETFQKVADCTSAKAMWDSLNHIVAGSADERKDRRSNLTSQYENFKKTEAESVDAMYTRLSSIINELRTLDKEITLTEVNDKILMCFPST</sequence>
<gene>
    <name evidence="1" type="ORF">KSP39_PZI023339</name>
</gene>
<dbReference type="AlphaFoldDB" id="A0AAP0AVD9"/>